<dbReference type="InterPro" id="IPR036046">
    <property type="entry name" value="Acylphosphatase-like_dom_sf"/>
</dbReference>
<gene>
    <name evidence="2" type="ORF">HH214_06965</name>
</gene>
<accession>A0A7L5DX09</accession>
<dbReference type="RefSeq" id="WP_169606638.1">
    <property type="nucleotide sequence ID" value="NZ_CP051682.1"/>
</dbReference>
<dbReference type="GO" id="GO:0071949">
    <property type="term" value="F:FAD binding"/>
    <property type="evidence" value="ECO:0007669"/>
    <property type="project" value="InterPro"/>
</dbReference>
<dbReference type="EMBL" id="CP051682">
    <property type="protein sequence ID" value="QJD95630.1"/>
    <property type="molecule type" value="Genomic_DNA"/>
</dbReference>
<evidence type="ECO:0000313" key="2">
    <source>
        <dbReference type="EMBL" id="QJD95630.1"/>
    </source>
</evidence>
<dbReference type="Gene3D" id="3.30.70.100">
    <property type="match status" value="1"/>
</dbReference>
<dbReference type="SUPFAM" id="SSF54975">
    <property type="entry name" value="Acylphosphatase/BLUF domain-like"/>
    <property type="match status" value="1"/>
</dbReference>
<dbReference type="PROSITE" id="PS50925">
    <property type="entry name" value="BLUF"/>
    <property type="match status" value="1"/>
</dbReference>
<dbReference type="InterPro" id="IPR007024">
    <property type="entry name" value="BLUF_domain"/>
</dbReference>
<reference evidence="2 3" key="1">
    <citation type="submission" date="2020-04" db="EMBL/GenBank/DDBJ databases">
        <title>Genome sequencing of novel species.</title>
        <authorList>
            <person name="Heo J."/>
            <person name="Kim S.-J."/>
            <person name="Kim J.-S."/>
            <person name="Hong S.-B."/>
            <person name="Kwon S.-W."/>
        </authorList>
    </citation>
    <scope>NUCLEOTIDE SEQUENCE [LARGE SCALE GENOMIC DNA]</scope>
    <source>
        <strain evidence="2 3">F39-2</strain>
    </source>
</reference>
<evidence type="ECO:0000259" key="1">
    <source>
        <dbReference type="PROSITE" id="PS50925"/>
    </source>
</evidence>
<protein>
    <submittedName>
        <fullName evidence="2">BLUF domain-containing protein</fullName>
    </submittedName>
</protein>
<keyword evidence="3" id="KW-1185">Reference proteome</keyword>
<dbReference type="KEGG" id="mrob:HH214_06965"/>
<feature type="domain" description="BLUF" evidence="1">
    <location>
        <begin position="2"/>
        <end position="101"/>
    </location>
</feature>
<dbReference type="SMART" id="SM01034">
    <property type="entry name" value="BLUF"/>
    <property type="match status" value="1"/>
</dbReference>
<dbReference type="AlphaFoldDB" id="A0A7L5DX09"/>
<dbReference type="GO" id="GO:0009882">
    <property type="term" value="F:blue light photoreceptor activity"/>
    <property type="evidence" value="ECO:0007669"/>
    <property type="project" value="InterPro"/>
</dbReference>
<organism evidence="2 3">
    <name type="scientific">Mucilaginibacter robiniae</name>
    <dbReference type="NCBI Taxonomy" id="2728022"/>
    <lineage>
        <taxon>Bacteria</taxon>
        <taxon>Pseudomonadati</taxon>
        <taxon>Bacteroidota</taxon>
        <taxon>Sphingobacteriia</taxon>
        <taxon>Sphingobacteriales</taxon>
        <taxon>Sphingobacteriaceae</taxon>
        <taxon>Mucilaginibacter</taxon>
    </lineage>
</organism>
<proteinExistence type="predicted"/>
<name>A0A7L5DX09_9SPHI</name>
<dbReference type="Pfam" id="PF04940">
    <property type="entry name" value="BLUF"/>
    <property type="match status" value="1"/>
</dbReference>
<dbReference type="Proteomes" id="UP000503278">
    <property type="component" value="Chromosome"/>
</dbReference>
<sequence>MYFYRIFISKAQHSLPQDELTQLLNQSKTLIEEQDITGVLACVQGAFGTHDETHFIQVLEGPKPAVDLISDTITHDGRYGALRVLSEAPVENRRFDNWHTAFECINLEEHKELKAFFQLDDDVLQSNEFQEANPLLDFLSSFEQ</sequence>
<evidence type="ECO:0000313" key="3">
    <source>
        <dbReference type="Proteomes" id="UP000503278"/>
    </source>
</evidence>